<reference evidence="1" key="1">
    <citation type="submission" date="2021-05" db="EMBL/GenBank/DDBJ databases">
        <authorList>
            <person name="Pan Q."/>
            <person name="Jouanno E."/>
            <person name="Zahm M."/>
            <person name="Klopp C."/>
            <person name="Cabau C."/>
            <person name="Louis A."/>
            <person name="Berthelot C."/>
            <person name="Parey E."/>
            <person name="Roest Crollius H."/>
            <person name="Montfort J."/>
            <person name="Robinson-Rechavi M."/>
            <person name="Bouchez O."/>
            <person name="Lampietro C."/>
            <person name="Lopez Roques C."/>
            <person name="Donnadieu C."/>
            <person name="Postlethwait J."/>
            <person name="Bobe J."/>
            <person name="Dillon D."/>
            <person name="Chandos A."/>
            <person name="von Hippel F."/>
            <person name="Guiguen Y."/>
        </authorList>
    </citation>
    <scope>NUCLEOTIDE SEQUENCE</scope>
    <source>
        <strain evidence="1">YG-Jan2019</strain>
    </source>
</reference>
<accession>A0ACC2FL44</accession>
<comment type="caution">
    <text evidence="1">The sequence shown here is derived from an EMBL/GenBank/DDBJ whole genome shotgun (WGS) entry which is preliminary data.</text>
</comment>
<sequence length="608" mass="65633">MISRAQSGRMDEQRCTLEPTGTPELTSAILTGPKADHLLRLLANAQARRRNNQQSTLPVLPGIQVFRMAVARAVEAQNLQAGEAPGTPQGPPSTPASPTSPESLSQEAETVEQEKFLIMISRAQSGRMDEQRCILDQNSLPLEPDSEKFFKLLANCQGRRLDDQRMALSSLPGMEPAEESSLMPWTMASTSRKTQSSRKLTRSASFTCGLDKQRPEASTVEQDMFLIMVSRAQSGRMDEQRCFLTPGPTSPSLPTNGVSETKADQDSDNLYYLVARVQNIKADPPQMCSPPRIVLIEGTPETPRKGRPTSAPQAFSEPAGPPKPPPRSSSFGPNSDNQTTQNHQAQVTLTMTITFTPEQGWKVDNQLPCSFPEMILTLGPPGEAVVVPITQSPGEPLSLNFNLVPKEDFLSGASCPAGASGEPRSKPTVINPVGGSRDSHFEPSSSKAAGGSRTPRSRSSSPNHAGGPRTPRSRPSSPNHTGGPRTPRSTPSSPNHAGGSRIPRSRPSSPKHAGGSGEPRTRPTSPHRKVHRDPYLRPLPPNKTPLKGRSPGKTPSGSSTVSPDEDYFSMIRRVHTAQLQKGLRMVRELGRSGPGKERMGKGKDGKKR</sequence>
<evidence type="ECO:0000313" key="1">
    <source>
        <dbReference type="EMBL" id="KAJ7992079.1"/>
    </source>
</evidence>
<dbReference type="EMBL" id="CM055752">
    <property type="protein sequence ID" value="KAJ7992079.1"/>
    <property type="molecule type" value="Genomic_DNA"/>
</dbReference>
<name>A0ACC2FL44_DALPE</name>
<proteinExistence type="predicted"/>
<keyword evidence="2" id="KW-1185">Reference proteome</keyword>
<protein>
    <submittedName>
        <fullName evidence="1">Uncharacterized protein</fullName>
    </submittedName>
</protein>
<gene>
    <name evidence="1" type="ORF">DPEC_G00274840</name>
</gene>
<organism evidence="1 2">
    <name type="scientific">Dallia pectoralis</name>
    <name type="common">Alaska blackfish</name>
    <dbReference type="NCBI Taxonomy" id="75939"/>
    <lineage>
        <taxon>Eukaryota</taxon>
        <taxon>Metazoa</taxon>
        <taxon>Chordata</taxon>
        <taxon>Craniata</taxon>
        <taxon>Vertebrata</taxon>
        <taxon>Euteleostomi</taxon>
        <taxon>Actinopterygii</taxon>
        <taxon>Neopterygii</taxon>
        <taxon>Teleostei</taxon>
        <taxon>Protacanthopterygii</taxon>
        <taxon>Esociformes</taxon>
        <taxon>Umbridae</taxon>
        <taxon>Dallia</taxon>
    </lineage>
</organism>
<evidence type="ECO:0000313" key="2">
    <source>
        <dbReference type="Proteomes" id="UP001157502"/>
    </source>
</evidence>
<dbReference type="Proteomes" id="UP001157502">
    <property type="component" value="Chromosome 25"/>
</dbReference>